<name>X1ISQ2_9ZZZZ</name>
<feature type="compositionally biased region" description="Acidic residues" evidence="1">
    <location>
        <begin position="12"/>
        <end position="23"/>
    </location>
</feature>
<feature type="non-terminal residue" evidence="2">
    <location>
        <position position="1"/>
    </location>
</feature>
<proteinExistence type="predicted"/>
<sequence length="78" mass="8744">YVGTVFNRESSYDEQDVGEDEEGNKDIPVNSYTESGLSDISENTNKGEGCEDTERIGEQIISEEIFQQKKNGCCKENN</sequence>
<feature type="compositionally biased region" description="Polar residues" evidence="1">
    <location>
        <begin position="30"/>
        <end position="46"/>
    </location>
</feature>
<organism evidence="2">
    <name type="scientific">marine sediment metagenome</name>
    <dbReference type="NCBI Taxonomy" id="412755"/>
    <lineage>
        <taxon>unclassified sequences</taxon>
        <taxon>metagenomes</taxon>
        <taxon>ecological metagenomes</taxon>
    </lineage>
</organism>
<protein>
    <submittedName>
        <fullName evidence="2">Uncharacterized protein</fullName>
    </submittedName>
</protein>
<gene>
    <name evidence="2" type="ORF">S03H2_63420</name>
</gene>
<dbReference type="AlphaFoldDB" id="X1ISQ2"/>
<evidence type="ECO:0000256" key="1">
    <source>
        <dbReference type="SAM" id="MobiDB-lite"/>
    </source>
</evidence>
<accession>X1ISQ2</accession>
<comment type="caution">
    <text evidence="2">The sequence shown here is derived from an EMBL/GenBank/DDBJ whole genome shotgun (WGS) entry which is preliminary data.</text>
</comment>
<feature type="region of interest" description="Disordered" evidence="1">
    <location>
        <begin position="1"/>
        <end position="51"/>
    </location>
</feature>
<evidence type="ECO:0000313" key="2">
    <source>
        <dbReference type="EMBL" id="GAH84762.1"/>
    </source>
</evidence>
<reference evidence="2" key="1">
    <citation type="journal article" date="2014" name="Front. Microbiol.">
        <title>High frequency of phylogenetically diverse reductive dehalogenase-homologous genes in deep subseafloor sedimentary metagenomes.</title>
        <authorList>
            <person name="Kawai M."/>
            <person name="Futagami T."/>
            <person name="Toyoda A."/>
            <person name="Takaki Y."/>
            <person name="Nishi S."/>
            <person name="Hori S."/>
            <person name="Arai W."/>
            <person name="Tsubouchi T."/>
            <person name="Morono Y."/>
            <person name="Uchiyama I."/>
            <person name="Ito T."/>
            <person name="Fujiyama A."/>
            <person name="Inagaki F."/>
            <person name="Takami H."/>
        </authorList>
    </citation>
    <scope>NUCLEOTIDE SEQUENCE</scope>
    <source>
        <strain evidence="2">Expedition CK06-06</strain>
    </source>
</reference>
<dbReference type="EMBL" id="BARU01041094">
    <property type="protein sequence ID" value="GAH84762.1"/>
    <property type="molecule type" value="Genomic_DNA"/>
</dbReference>